<proteinExistence type="predicted"/>
<keyword evidence="2" id="KW-1185">Reference proteome</keyword>
<accession>A0ABV9HYS7</accession>
<protein>
    <submittedName>
        <fullName evidence="1">Uncharacterized protein</fullName>
    </submittedName>
</protein>
<sequence length="292" mass="33663">MKKSIIILLVILQSCKPNNELSVFLTAAVPGDIPIEFKEELIPENKIIHRGVFSPDLEHYYYTISDTSFQNFDVFRISKMNGAWSNTKKAFFNSDYNDHGMSFSPNGNTLYFSSTRPTEIEGVSATWHIWKSDKINGKWSEPVFVDIPNLRNKLVSHPTLTNSGTLYFHSSNLDYSEMNIYKSKEYEGKFSDAEKFIPLSQLDNGACTPYVSPKEDYLIFARIDNQLDLMISFNDGKGHWSNPRKLSEKTNTHGQGNPYVTPDNKFLFFTTGKEASRWRIQWVNIERELENH</sequence>
<organism evidence="1 2">
    <name type="scientific">Dokdonia ponticola</name>
    <dbReference type="NCBI Taxonomy" id="2041041"/>
    <lineage>
        <taxon>Bacteria</taxon>
        <taxon>Pseudomonadati</taxon>
        <taxon>Bacteroidota</taxon>
        <taxon>Flavobacteriia</taxon>
        <taxon>Flavobacteriales</taxon>
        <taxon>Flavobacteriaceae</taxon>
        <taxon>Dokdonia</taxon>
    </lineage>
</organism>
<gene>
    <name evidence="1" type="ORF">ACFO3O_15535</name>
</gene>
<evidence type="ECO:0000313" key="1">
    <source>
        <dbReference type="EMBL" id="MFC4635321.1"/>
    </source>
</evidence>
<comment type="caution">
    <text evidence="1">The sequence shown here is derived from an EMBL/GenBank/DDBJ whole genome shotgun (WGS) entry which is preliminary data.</text>
</comment>
<dbReference type="RefSeq" id="WP_379980429.1">
    <property type="nucleotide sequence ID" value="NZ_JBHSFV010000010.1"/>
</dbReference>
<dbReference type="PROSITE" id="PS51257">
    <property type="entry name" value="PROKAR_LIPOPROTEIN"/>
    <property type="match status" value="1"/>
</dbReference>
<dbReference type="Gene3D" id="2.120.10.30">
    <property type="entry name" value="TolB, C-terminal domain"/>
    <property type="match status" value="1"/>
</dbReference>
<reference evidence="2" key="1">
    <citation type="journal article" date="2019" name="Int. J. Syst. Evol. Microbiol.">
        <title>The Global Catalogue of Microorganisms (GCM) 10K type strain sequencing project: providing services to taxonomists for standard genome sequencing and annotation.</title>
        <authorList>
            <consortium name="The Broad Institute Genomics Platform"/>
            <consortium name="The Broad Institute Genome Sequencing Center for Infectious Disease"/>
            <person name="Wu L."/>
            <person name="Ma J."/>
        </authorList>
    </citation>
    <scope>NUCLEOTIDE SEQUENCE [LARGE SCALE GENOMIC DNA]</scope>
    <source>
        <strain evidence="2">YJ-61-S</strain>
    </source>
</reference>
<dbReference type="EMBL" id="JBHSFV010000010">
    <property type="protein sequence ID" value="MFC4635321.1"/>
    <property type="molecule type" value="Genomic_DNA"/>
</dbReference>
<dbReference type="SUPFAM" id="SSF82171">
    <property type="entry name" value="DPP6 N-terminal domain-like"/>
    <property type="match status" value="1"/>
</dbReference>
<dbReference type="InterPro" id="IPR011042">
    <property type="entry name" value="6-blade_b-propeller_TolB-like"/>
</dbReference>
<dbReference type="Pfam" id="PF07676">
    <property type="entry name" value="PD40"/>
    <property type="match status" value="1"/>
</dbReference>
<evidence type="ECO:0000313" key="2">
    <source>
        <dbReference type="Proteomes" id="UP001596043"/>
    </source>
</evidence>
<dbReference type="InterPro" id="IPR011659">
    <property type="entry name" value="WD40"/>
</dbReference>
<name>A0ABV9HYS7_9FLAO</name>
<dbReference type="Proteomes" id="UP001596043">
    <property type="component" value="Unassembled WGS sequence"/>
</dbReference>